<protein>
    <recommendedName>
        <fullName evidence="4">MG2 domain-containing protein</fullName>
    </recommendedName>
</protein>
<keyword evidence="1" id="KW-0732">Signal</keyword>
<reference evidence="2 3" key="1">
    <citation type="submission" date="2018-03" db="EMBL/GenBank/DDBJ databases">
        <title>Genomic Encyclopedia of Archaeal and Bacterial Type Strains, Phase II (KMG-II): from individual species to whole genera.</title>
        <authorList>
            <person name="Goeker M."/>
        </authorList>
    </citation>
    <scope>NUCLEOTIDE SEQUENCE [LARGE SCALE GENOMIC DNA]</scope>
    <source>
        <strain evidence="2 3">DSM 100346</strain>
    </source>
</reference>
<feature type="chain" id="PRO_5016395856" description="MG2 domain-containing protein" evidence="1">
    <location>
        <begin position="18"/>
        <end position="795"/>
    </location>
</feature>
<organism evidence="2 3">
    <name type="scientific">Dyadobacter jejuensis</name>
    <dbReference type="NCBI Taxonomy" id="1082580"/>
    <lineage>
        <taxon>Bacteria</taxon>
        <taxon>Pseudomonadati</taxon>
        <taxon>Bacteroidota</taxon>
        <taxon>Cytophagia</taxon>
        <taxon>Cytophagales</taxon>
        <taxon>Spirosomataceae</taxon>
        <taxon>Dyadobacter</taxon>
    </lineage>
</organism>
<feature type="signal peptide" evidence="1">
    <location>
        <begin position="1"/>
        <end position="17"/>
    </location>
</feature>
<evidence type="ECO:0008006" key="4">
    <source>
        <dbReference type="Google" id="ProtNLM"/>
    </source>
</evidence>
<dbReference type="Proteomes" id="UP000245880">
    <property type="component" value="Unassembled WGS sequence"/>
</dbReference>
<name>A0A316ARB2_9BACT</name>
<evidence type="ECO:0000313" key="2">
    <source>
        <dbReference type="EMBL" id="PWJ60265.1"/>
    </source>
</evidence>
<evidence type="ECO:0000256" key="1">
    <source>
        <dbReference type="SAM" id="SignalP"/>
    </source>
</evidence>
<evidence type="ECO:0000313" key="3">
    <source>
        <dbReference type="Proteomes" id="UP000245880"/>
    </source>
</evidence>
<comment type="caution">
    <text evidence="2">The sequence shown here is derived from an EMBL/GenBank/DDBJ whole genome shotgun (WGS) entry which is preliminary data.</text>
</comment>
<keyword evidence="3" id="KW-1185">Reference proteome</keyword>
<dbReference type="Gene3D" id="2.60.40.1930">
    <property type="match status" value="1"/>
</dbReference>
<dbReference type="AlphaFoldDB" id="A0A316ARB2"/>
<proteinExistence type="predicted"/>
<dbReference type="EMBL" id="QGDT01000001">
    <property type="protein sequence ID" value="PWJ60265.1"/>
    <property type="molecule type" value="Genomic_DNA"/>
</dbReference>
<gene>
    <name evidence="2" type="ORF">CLV98_101446</name>
</gene>
<sequence length="795" mass="89292">MSLLLIQFLLLTAPIFAQFGPETAIKNGLERYGKVAVQEKIFVHLDRPLYLVGETLWFKAYQRDGTSHKALDLSKVGYLEILDRQNTPMLQTKFALQEGHGNGSLVLPSTLGSGVYTVRCYSNWMKNFDPGYFFETSITILNPFVPFEPHPVAESPIAYDLQFFPEGGHLVAGLESTVAFRATDTQGSGIAFTGQLIDEQQNVVADFRPSQFGIGAFRFTPQLGVAYSAILTDANGERSQFTFPTVESKGVVMHLKDKGETLEVEVSKHIETATEKLYLMVHTRHGNVQVQSMELTNRNATFVIPKGSLNEGISQITLLDGYRKPLCERLYFTFPKSGLSLEAKVGKGTYGSREKINLDLAASLGNEPMAQADLSVAIYLTDSIQTEDPMDFAAYLLLTSDLHGQVENPSFYFDPNNEGRSQAIDYLMLTHGWRRLDWGQVFAALPPKFDFLPEYQGHFIEGKLVDRTTGSPALQKDLYLAAPDFPARLYTTYSAEDGAVRFEVKDFWGPKELTIQTDLRKDSTYRFELESPFAKNVSAKKLPLFSFDEAWEQTLLNRSINMQARNAYMPASYRQGKVPQPDTLAFFGRPDERYILDDYTRFPTMEEVLREYVRGVLVRKRQKSFHFKMVDALVPDAIYDSDPLVLLDGIPISSIDKIMAFDPLKIKKVELMNAKYFLGTMAFTGIVSFSTYNHDLSGFELDPNVQVIPYEGLQVAKEFYMPRYDTPAAVASRVPDLRNLLLWAPNITSDAQGTASVPLYSSDQPGKYRVVVQGVGPDGHAATKSFYFEVKKTVL</sequence>
<accession>A0A316ARB2</accession>